<evidence type="ECO:0000313" key="2">
    <source>
        <dbReference type="EMBL" id="PTX61573.1"/>
    </source>
</evidence>
<comment type="caution">
    <text evidence="2">The sequence shown here is derived from an EMBL/GenBank/DDBJ whole genome shotgun (WGS) entry which is preliminary data.</text>
</comment>
<sequence>MKKTVVAIMVCFLSFSAVQAQNWEKYKAEDLEFVAYYPKEPKRTVQKVPTAVGELDMHMIMYSPTSGDDNAVYSVIRSDYPEEQFKDADDEYNKTVLDGAVKGAVSNVKGFLVFDHEVKFNGYPGRSIKIKMQGGYIYINAYLVENSMFITQVICLEDKDRNDSIYRFLNSFELIKTK</sequence>
<protein>
    <recommendedName>
        <fullName evidence="4">PsbP protein</fullName>
    </recommendedName>
</protein>
<evidence type="ECO:0000256" key="1">
    <source>
        <dbReference type="SAM" id="SignalP"/>
    </source>
</evidence>
<accession>A0A2T6BZS6</accession>
<proteinExistence type="predicted"/>
<name>A0A2T6BZS6_9FLAO</name>
<organism evidence="2 3">
    <name type="scientific">Kordia periserrulae</name>
    <dbReference type="NCBI Taxonomy" id="701523"/>
    <lineage>
        <taxon>Bacteria</taxon>
        <taxon>Pseudomonadati</taxon>
        <taxon>Bacteroidota</taxon>
        <taxon>Flavobacteriia</taxon>
        <taxon>Flavobacteriales</taxon>
        <taxon>Flavobacteriaceae</taxon>
        <taxon>Kordia</taxon>
    </lineage>
</organism>
<dbReference type="EMBL" id="QBKT01000004">
    <property type="protein sequence ID" value="PTX61573.1"/>
    <property type="molecule type" value="Genomic_DNA"/>
</dbReference>
<dbReference type="Proteomes" id="UP000244090">
    <property type="component" value="Unassembled WGS sequence"/>
</dbReference>
<reference evidence="2 3" key="1">
    <citation type="submission" date="2018-04" db="EMBL/GenBank/DDBJ databases">
        <title>Genomic Encyclopedia of Archaeal and Bacterial Type Strains, Phase II (KMG-II): from individual species to whole genera.</title>
        <authorList>
            <person name="Goeker M."/>
        </authorList>
    </citation>
    <scope>NUCLEOTIDE SEQUENCE [LARGE SCALE GENOMIC DNA]</scope>
    <source>
        <strain evidence="2 3">DSM 25731</strain>
    </source>
</reference>
<feature type="chain" id="PRO_5015562712" description="PsbP protein" evidence="1">
    <location>
        <begin position="21"/>
        <end position="178"/>
    </location>
</feature>
<dbReference type="RefSeq" id="WP_108114798.1">
    <property type="nucleotide sequence ID" value="NZ_QBKT01000004.1"/>
</dbReference>
<feature type="signal peptide" evidence="1">
    <location>
        <begin position="1"/>
        <end position="20"/>
    </location>
</feature>
<evidence type="ECO:0008006" key="4">
    <source>
        <dbReference type="Google" id="ProtNLM"/>
    </source>
</evidence>
<gene>
    <name evidence="2" type="ORF">C8N46_104216</name>
</gene>
<dbReference type="AlphaFoldDB" id="A0A2T6BZS6"/>
<evidence type="ECO:0000313" key="3">
    <source>
        <dbReference type="Proteomes" id="UP000244090"/>
    </source>
</evidence>
<dbReference type="OrthoDB" id="1437577at2"/>
<keyword evidence="1" id="KW-0732">Signal</keyword>
<keyword evidence="3" id="KW-1185">Reference proteome</keyword>